<dbReference type="CDD" id="cd02224">
    <property type="entry name" value="cupin_SPO2919-like"/>
    <property type="match status" value="1"/>
</dbReference>
<dbReference type="GO" id="GO:0046872">
    <property type="term" value="F:metal ion binding"/>
    <property type="evidence" value="ECO:0007669"/>
    <property type="project" value="UniProtKB-KW"/>
</dbReference>
<dbReference type="Proteomes" id="UP000192934">
    <property type="component" value="Chromosome I"/>
</dbReference>
<evidence type="ECO:0000259" key="2">
    <source>
        <dbReference type="Pfam" id="PF07883"/>
    </source>
</evidence>
<keyword evidence="1" id="KW-0479">Metal-binding</keyword>
<keyword evidence="4" id="KW-1185">Reference proteome</keyword>
<evidence type="ECO:0000313" key="3">
    <source>
        <dbReference type="EMBL" id="SMF61244.1"/>
    </source>
</evidence>
<dbReference type="EMBL" id="LT840185">
    <property type="protein sequence ID" value="SMF61244.1"/>
    <property type="molecule type" value="Genomic_DNA"/>
</dbReference>
<dbReference type="InterPro" id="IPR014710">
    <property type="entry name" value="RmlC-like_jellyroll"/>
</dbReference>
<dbReference type="Gene3D" id="2.60.120.10">
    <property type="entry name" value="Jelly Rolls"/>
    <property type="match status" value="1"/>
</dbReference>
<dbReference type="AlphaFoldDB" id="A0A1X7FYN3"/>
<dbReference type="OrthoDB" id="5290459at2"/>
<protein>
    <submittedName>
        <fullName evidence="3">Uncharacterized conserved protein, cupin superfamily</fullName>
    </submittedName>
</protein>
<dbReference type="Pfam" id="PF07883">
    <property type="entry name" value="Cupin_2"/>
    <property type="match status" value="1"/>
</dbReference>
<reference evidence="4" key="1">
    <citation type="submission" date="2017-04" db="EMBL/GenBank/DDBJ databases">
        <authorList>
            <person name="Varghese N."/>
            <person name="Submissions S."/>
        </authorList>
    </citation>
    <scope>NUCLEOTIDE SEQUENCE [LARGE SCALE GENOMIC DNA]</scope>
    <source>
        <strain evidence="4">Dd16</strain>
    </source>
</reference>
<dbReference type="PANTHER" id="PTHR35848">
    <property type="entry name" value="OXALATE-BINDING PROTEIN"/>
    <property type="match status" value="1"/>
</dbReference>
<proteinExistence type="predicted"/>
<feature type="domain" description="Cupin type-2" evidence="2">
    <location>
        <begin position="46"/>
        <end position="117"/>
    </location>
</feature>
<organism evidence="3 4">
    <name type="scientific">Allosphingosinicella indica</name>
    <dbReference type="NCBI Taxonomy" id="941907"/>
    <lineage>
        <taxon>Bacteria</taxon>
        <taxon>Pseudomonadati</taxon>
        <taxon>Pseudomonadota</taxon>
        <taxon>Alphaproteobacteria</taxon>
        <taxon>Sphingomonadales</taxon>
        <taxon>Sphingomonadaceae</taxon>
        <taxon>Allosphingosinicella</taxon>
    </lineage>
</organism>
<dbReference type="InterPro" id="IPR011051">
    <property type="entry name" value="RmlC_Cupin_sf"/>
</dbReference>
<dbReference type="InterPro" id="IPR051610">
    <property type="entry name" value="GPI/OXD"/>
</dbReference>
<dbReference type="InterPro" id="IPR013096">
    <property type="entry name" value="Cupin_2"/>
</dbReference>
<dbReference type="SUPFAM" id="SSF51182">
    <property type="entry name" value="RmlC-like cupins"/>
    <property type="match status" value="1"/>
</dbReference>
<dbReference type="STRING" id="941907.SAMN06295910_0228"/>
<sequence length="150" mass="16022">MPKIDLDATPETNRTSYPEPYATAMARRHFRRLAPAAGLSTIGASLVRVEPGGVSSQRHWHDAIDELVVVLEGEGVLIEEGGEIVLKAGDCAAFPMGAANGHHIVNRGDADCLFLAVSGPEAGDCHYPDADLHWDAAGNRYTRKDGTPYG</sequence>
<evidence type="ECO:0000256" key="1">
    <source>
        <dbReference type="ARBA" id="ARBA00022723"/>
    </source>
</evidence>
<evidence type="ECO:0000313" key="4">
    <source>
        <dbReference type="Proteomes" id="UP000192934"/>
    </source>
</evidence>
<gene>
    <name evidence="3" type="ORF">SAMN06295910_0228</name>
</gene>
<name>A0A1X7FYN3_9SPHN</name>
<dbReference type="PANTHER" id="PTHR35848:SF9">
    <property type="entry name" value="SLL1358 PROTEIN"/>
    <property type="match status" value="1"/>
</dbReference>
<dbReference type="RefSeq" id="WP_085217136.1">
    <property type="nucleotide sequence ID" value="NZ_LT840185.1"/>
</dbReference>
<accession>A0A1X7FYN3</accession>